<accession>A0AA37T9T2</accession>
<dbReference type="Proteomes" id="UP001156870">
    <property type="component" value="Unassembled WGS sequence"/>
</dbReference>
<dbReference type="RefSeq" id="WP_232593127.1">
    <property type="nucleotide sequence ID" value="NZ_BSPD01000056.1"/>
</dbReference>
<evidence type="ECO:0000313" key="1">
    <source>
        <dbReference type="EMBL" id="GLS26606.1"/>
    </source>
</evidence>
<organism evidence="1 2">
    <name type="scientific">Marinibactrum halimedae</name>
    <dbReference type="NCBI Taxonomy" id="1444977"/>
    <lineage>
        <taxon>Bacteria</taxon>
        <taxon>Pseudomonadati</taxon>
        <taxon>Pseudomonadota</taxon>
        <taxon>Gammaproteobacteria</taxon>
        <taxon>Cellvibrionales</taxon>
        <taxon>Cellvibrionaceae</taxon>
        <taxon>Marinibactrum</taxon>
    </lineage>
</organism>
<protein>
    <submittedName>
        <fullName evidence="1">Uncharacterized protein</fullName>
    </submittedName>
</protein>
<reference evidence="1 2" key="1">
    <citation type="journal article" date="2014" name="Int. J. Syst. Evol. Microbiol.">
        <title>Complete genome sequence of Corynebacterium casei LMG S-19264T (=DSM 44701T), isolated from a smear-ripened cheese.</title>
        <authorList>
            <consortium name="US DOE Joint Genome Institute (JGI-PGF)"/>
            <person name="Walter F."/>
            <person name="Albersmeier A."/>
            <person name="Kalinowski J."/>
            <person name="Ruckert C."/>
        </authorList>
    </citation>
    <scope>NUCLEOTIDE SEQUENCE [LARGE SCALE GENOMIC DNA]</scope>
    <source>
        <strain evidence="1 2">NBRC 110095</strain>
    </source>
</reference>
<dbReference type="AlphaFoldDB" id="A0AA37T9T2"/>
<name>A0AA37T9T2_9GAMM</name>
<gene>
    <name evidence="1" type="ORF">GCM10007877_23220</name>
</gene>
<evidence type="ECO:0000313" key="2">
    <source>
        <dbReference type="Proteomes" id="UP001156870"/>
    </source>
</evidence>
<proteinExistence type="predicted"/>
<comment type="caution">
    <text evidence="1">The sequence shown here is derived from an EMBL/GenBank/DDBJ whole genome shotgun (WGS) entry which is preliminary data.</text>
</comment>
<dbReference type="EMBL" id="BSPD01000056">
    <property type="protein sequence ID" value="GLS26606.1"/>
    <property type="molecule type" value="Genomic_DNA"/>
</dbReference>
<keyword evidence="2" id="KW-1185">Reference proteome</keyword>
<sequence length="76" mass="8646">MREIKIEDVGNTLQELLLEKDPIDEDVGIFDGSGEIVGVVIPKKAYDFFLKKVEEEEDRIDSQSVEEFNNSGEKDI</sequence>